<dbReference type="HOGENOM" id="CLU_2812776_0_0_1"/>
<proteinExistence type="predicted"/>
<feature type="compositionally biased region" description="Basic and acidic residues" evidence="1">
    <location>
        <begin position="1"/>
        <end position="12"/>
    </location>
</feature>
<dbReference type="Proteomes" id="UP000054477">
    <property type="component" value="Unassembled WGS sequence"/>
</dbReference>
<feature type="region of interest" description="Disordered" evidence="1">
    <location>
        <begin position="1"/>
        <end position="67"/>
    </location>
</feature>
<reference evidence="3" key="2">
    <citation type="submission" date="2015-01" db="EMBL/GenBank/DDBJ databases">
        <title>Evolutionary Origins and Diversification of the Mycorrhizal Mutualists.</title>
        <authorList>
            <consortium name="DOE Joint Genome Institute"/>
            <consortium name="Mycorrhizal Genomics Consortium"/>
            <person name="Kohler A."/>
            <person name="Kuo A."/>
            <person name="Nagy L.G."/>
            <person name="Floudas D."/>
            <person name="Copeland A."/>
            <person name="Barry K.W."/>
            <person name="Cichocki N."/>
            <person name="Veneault-Fourrey C."/>
            <person name="LaButti K."/>
            <person name="Lindquist E.A."/>
            <person name="Lipzen A."/>
            <person name="Lundell T."/>
            <person name="Morin E."/>
            <person name="Murat C."/>
            <person name="Riley R."/>
            <person name="Ohm R."/>
            <person name="Sun H."/>
            <person name="Tunlid A."/>
            <person name="Henrissat B."/>
            <person name="Grigoriev I.V."/>
            <person name="Hibbett D.S."/>
            <person name="Martin F."/>
        </authorList>
    </citation>
    <scope>NUCLEOTIDE SEQUENCE [LARGE SCALE GENOMIC DNA]</scope>
    <source>
        <strain evidence="3">LaAM-08-1</strain>
    </source>
</reference>
<feature type="compositionally biased region" description="Polar residues" evidence="1">
    <location>
        <begin position="32"/>
        <end position="41"/>
    </location>
</feature>
<keyword evidence="3" id="KW-1185">Reference proteome</keyword>
<protein>
    <submittedName>
        <fullName evidence="2">Uncharacterized protein</fullName>
    </submittedName>
</protein>
<evidence type="ECO:0000313" key="2">
    <source>
        <dbReference type="EMBL" id="KIJ94475.1"/>
    </source>
</evidence>
<dbReference type="AlphaFoldDB" id="A0A0C9WS92"/>
<reference evidence="2 3" key="1">
    <citation type="submission" date="2014-04" db="EMBL/GenBank/DDBJ databases">
        <authorList>
            <consortium name="DOE Joint Genome Institute"/>
            <person name="Kuo A."/>
            <person name="Kohler A."/>
            <person name="Nagy L.G."/>
            <person name="Floudas D."/>
            <person name="Copeland A."/>
            <person name="Barry K.W."/>
            <person name="Cichocki N."/>
            <person name="Veneault-Fourrey C."/>
            <person name="LaButti K."/>
            <person name="Lindquist E.A."/>
            <person name="Lipzen A."/>
            <person name="Lundell T."/>
            <person name="Morin E."/>
            <person name="Murat C."/>
            <person name="Sun H."/>
            <person name="Tunlid A."/>
            <person name="Henrissat B."/>
            <person name="Grigoriev I.V."/>
            <person name="Hibbett D.S."/>
            <person name="Martin F."/>
            <person name="Nordberg H.P."/>
            <person name="Cantor M.N."/>
            <person name="Hua S.X."/>
        </authorList>
    </citation>
    <scope>NUCLEOTIDE SEQUENCE [LARGE SCALE GENOMIC DNA]</scope>
    <source>
        <strain evidence="2 3">LaAM-08-1</strain>
    </source>
</reference>
<accession>A0A0C9WS92</accession>
<feature type="compositionally biased region" description="Gly residues" evidence="1">
    <location>
        <begin position="49"/>
        <end position="59"/>
    </location>
</feature>
<sequence>MVSTLRETDKTMTKAKPKPRPAKKQPKEDVATGSTEATEQNVGGEIEGKSGGDGTIGVGKGRKERKR</sequence>
<evidence type="ECO:0000256" key="1">
    <source>
        <dbReference type="SAM" id="MobiDB-lite"/>
    </source>
</evidence>
<name>A0A0C9WS92_9AGAR</name>
<dbReference type="EMBL" id="KN838791">
    <property type="protein sequence ID" value="KIJ94475.1"/>
    <property type="molecule type" value="Genomic_DNA"/>
</dbReference>
<organism evidence="2 3">
    <name type="scientific">Laccaria amethystina LaAM-08-1</name>
    <dbReference type="NCBI Taxonomy" id="1095629"/>
    <lineage>
        <taxon>Eukaryota</taxon>
        <taxon>Fungi</taxon>
        <taxon>Dikarya</taxon>
        <taxon>Basidiomycota</taxon>
        <taxon>Agaricomycotina</taxon>
        <taxon>Agaricomycetes</taxon>
        <taxon>Agaricomycetidae</taxon>
        <taxon>Agaricales</taxon>
        <taxon>Agaricineae</taxon>
        <taxon>Hydnangiaceae</taxon>
        <taxon>Laccaria</taxon>
    </lineage>
</organism>
<gene>
    <name evidence="2" type="ORF">K443DRAFT_12075</name>
</gene>
<evidence type="ECO:0000313" key="3">
    <source>
        <dbReference type="Proteomes" id="UP000054477"/>
    </source>
</evidence>
<feature type="compositionally biased region" description="Basic residues" evidence="1">
    <location>
        <begin position="13"/>
        <end position="24"/>
    </location>
</feature>